<evidence type="ECO:0000256" key="2">
    <source>
        <dbReference type="ARBA" id="ARBA00022448"/>
    </source>
</evidence>
<keyword evidence="8" id="KW-0406">Ion transport</keyword>
<dbReference type="GO" id="GO:0005886">
    <property type="term" value="C:plasma membrane"/>
    <property type="evidence" value="ECO:0007669"/>
    <property type="project" value="UniProtKB-SubCell"/>
</dbReference>
<feature type="transmembrane region" description="Helical" evidence="10">
    <location>
        <begin position="164"/>
        <end position="187"/>
    </location>
</feature>
<evidence type="ECO:0000256" key="10">
    <source>
        <dbReference type="SAM" id="Phobius"/>
    </source>
</evidence>
<evidence type="ECO:0000313" key="11">
    <source>
        <dbReference type="EMBL" id="PNU01325.1"/>
    </source>
</evidence>
<keyword evidence="6" id="KW-0630">Potassium</keyword>
<protein>
    <submittedName>
        <fullName evidence="11">Trk family potassium uptake protein</fullName>
    </submittedName>
</protein>
<evidence type="ECO:0000256" key="3">
    <source>
        <dbReference type="ARBA" id="ARBA00022475"/>
    </source>
</evidence>
<feature type="transmembrane region" description="Helical" evidence="10">
    <location>
        <begin position="82"/>
        <end position="106"/>
    </location>
</feature>
<keyword evidence="3" id="KW-1003">Cell membrane</keyword>
<dbReference type="PANTHER" id="PTHR32024">
    <property type="entry name" value="TRK SYSTEM POTASSIUM UPTAKE PROTEIN TRKG-RELATED"/>
    <property type="match status" value="1"/>
</dbReference>
<feature type="transmembrane region" description="Helical" evidence="10">
    <location>
        <begin position="21"/>
        <end position="39"/>
    </location>
</feature>
<dbReference type="InterPro" id="IPR003445">
    <property type="entry name" value="Cat_transpt"/>
</dbReference>
<evidence type="ECO:0000256" key="8">
    <source>
        <dbReference type="ARBA" id="ARBA00023065"/>
    </source>
</evidence>
<feature type="transmembrane region" description="Helical" evidence="10">
    <location>
        <begin position="51"/>
        <end position="70"/>
    </location>
</feature>
<dbReference type="AlphaFoldDB" id="A0A2K2FRB7"/>
<dbReference type="EMBL" id="NIOJ01000002">
    <property type="protein sequence ID" value="PNU01325.1"/>
    <property type="molecule type" value="Genomic_DNA"/>
</dbReference>
<evidence type="ECO:0000256" key="1">
    <source>
        <dbReference type="ARBA" id="ARBA00004651"/>
    </source>
</evidence>
<dbReference type="OrthoDB" id="9810952at2"/>
<keyword evidence="5 10" id="KW-0812">Transmembrane</keyword>
<sequence>MAEILYKRKNNKIVRFSPTSLIVSSFAALVLIGSLLLWLPVSSSDGQSVRYVDALFTATAASCVTGLIVVDTGTHWSLFGQIVILCLIQAGGLGIVTLTTFLYSIMGKKLSLKGMLLAQESLNYFTFEGVTNMVKNVILAALGIELVGAVLLSVSFVPEYGPRGIYMGIFHSVSAFCNAGMDIIGGYKNLVEYNDNPMVLYTIAILIFIGGLGFIVWKDLYDFRKTRNLYLHTKVVLMMSGFLTAFGAIFFFIFEHDNPLTMGALSLPEKINAALFHSISARTAGFNSLPLNGMRDITKAATIMLMFIGAAPGSTGGGVKVTTISVLWAAVISQVRGLSNTVILRRRISQNIVNKALTIVVLSIGIIVIAAAFLMVLEDASFIDILFEVVSCFSTAGMSTGITPVSHDITKALFMLTMFFGRVGPLSFAIALSIKANRKDADMVYPEGKIMVG</sequence>
<comment type="caution">
    <text evidence="11">The sequence shown here is derived from an EMBL/GenBank/DDBJ whole genome shotgun (WGS) entry which is preliminary data.</text>
</comment>
<dbReference type="PANTHER" id="PTHR32024:SF1">
    <property type="entry name" value="KTR SYSTEM POTASSIUM UPTAKE PROTEIN B"/>
    <property type="match status" value="1"/>
</dbReference>
<keyword evidence="7 10" id="KW-1133">Transmembrane helix</keyword>
<gene>
    <name evidence="11" type="ORF">CDQ84_01270</name>
</gene>
<reference evidence="11 12" key="1">
    <citation type="submission" date="2017-06" db="EMBL/GenBank/DDBJ databases">
        <title>Investigating the central metabolism of Clostridium thermosuccinogenes.</title>
        <authorList>
            <person name="Koendjbiharie J.G."/>
            <person name="van Kranenburg R."/>
        </authorList>
    </citation>
    <scope>NUCLEOTIDE SEQUENCE [LARGE SCALE GENOMIC DNA]</scope>
    <source>
        <strain evidence="11 12">DSM 5806</strain>
    </source>
</reference>
<dbReference type="RefSeq" id="WP_103079905.1">
    <property type="nucleotide sequence ID" value="NZ_CP021850.1"/>
</dbReference>
<keyword evidence="12" id="KW-1185">Reference proteome</keyword>
<accession>A0A2K2FRB7</accession>
<proteinExistence type="predicted"/>
<evidence type="ECO:0000256" key="6">
    <source>
        <dbReference type="ARBA" id="ARBA00022958"/>
    </source>
</evidence>
<organism evidence="11 12">
    <name type="scientific">Clostridium thermosuccinogenes</name>
    <dbReference type="NCBI Taxonomy" id="84032"/>
    <lineage>
        <taxon>Bacteria</taxon>
        <taxon>Bacillati</taxon>
        <taxon>Bacillota</taxon>
        <taxon>Clostridia</taxon>
        <taxon>Eubacteriales</taxon>
        <taxon>Clostridiaceae</taxon>
        <taxon>Clostridium</taxon>
    </lineage>
</organism>
<dbReference type="InterPro" id="IPR004772">
    <property type="entry name" value="TrkH"/>
</dbReference>
<feature type="transmembrane region" description="Helical" evidence="10">
    <location>
        <begin position="412"/>
        <end position="434"/>
    </location>
</feature>
<name>A0A2K2FRB7_9CLOT</name>
<dbReference type="Gene3D" id="1.10.287.70">
    <property type="match status" value="1"/>
</dbReference>
<evidence type="ECO:0000256" key="5">
    <source>
        <dbReference type="ARBA" id="ARBA00022692"/>
    </source>
</evidence>
<comment type="subcellular location">
    <subcellularLocation>
        <location evidence="1">Cell membrane</location>
        <topology evidence="1">Multi-pass membrane protein</topology>
    </subcellularLocation>
</comment>
<evidence type="ECO:0000256" key="7">
    <source>
        <dbReference type="ARBA" id="ARBA00022989"/>
    </source>
</evidence>
<evidence type="ECO:0000256" key="9">
    <source>
        <dbReference type="ARBA" id="ARBA00023136"/>
    </source>
</evidence>
<feature type="transmembrane region" description="Helical" evidence="10">
    <location>
        <begin position="137"/>
        <end position="157"/>
    </location>
</feature>
<evidence type="ECO:0000256" key="4">
    <source>
        <dbReference type="ARBA" id="ARBA00022538"/>
    </source>
</evidence>
<feature type="transmembrane region" description="Helical" evidence="10">
    <location>
        <begin position="356"/>
        <end position="377"/>
    </location>
</feature>
<dbReference type="NCBIfam" id="TIGR00933">
    <property type="entry name" value="2a38"/>
    <property type="match status" value="1"/>
</dbReference>
<dbReference type="GO" id="GO:0015379">
    <property type="term" value="F:potassium:chloride symporter activity"/>
    <property type="evidence" value="ECO:0007669"/>
    <property type="project" value="InterPro"/>
</dbReference>
<feature type="transmembrane region" description="Helical" evidence="10">
    <location>
        <begin position="229"/>
        <end position="254"/>
    </location>
</feature>
<feature type="transmembrane region" description="Helical" evidence="10">
    <location>
        <begin position="199"/>
        <end position="217"/>
    </location>
</feature>
<dbReference type="Proteomes" id="UP000236151">
    <property type="component" value="Unassembled WGS sequence"/>
</dbReference>
<evidence type="ECO:0000313" key="12">
    <source>
        <dbReference type="Proteomes" id="UP000236151"/>
    </source>
</evidence>
<dbReference type="Pfam" id="PF02386">
    <property type="entry name" value="TrkH"/>
    <property type="match status" value="1"/>
</dbReference>
<keyword evidence="2" id="KW-0813">Transport</keyword>
<keyword evidence="4" id="KW-0633">Potassium transport</keyword>
<keyword evidence="9 10" id="KW-0472">Membrane</keyword>
<dbReference type="KEGG" id="cthd:CDO33_04465"/>